<keyword evidence="1" id="KW-1133">Transmembrane helix</keyword>
<organism evidence="2 3">
    <name type="scientific">Aspergillus phoenicis ATCC 13157</name>
    <dbReference type="NCBI Taxonomy" id="1353007"/>
    <lineage>
        <taxon>Eukaryota</taxon>
        <taxon>Fungi</taxon>
        <taxon>Dikarya</taxon>
        <taxon>Ascomycota</taxon>
        <taxon>Pezizomycotina</taxon>
        <taxon>Eurotiomycetes</taxon>
        <taxon>Eurotiomycetidae</taxon>
        <taxon>Eurotiales</taxon>
        <taxon>Aspergillaceae</taxon>
        <taxon>Aspergillus</taxon>
    </lineage>
</organism>
<evidence type="ECO:0000313" key="3">
    <source>
        <dbReference type="Proteomes" id="UP000254937"/>
    </source>
</evidence>
<dbReference type="EMBL" id="KZ851852">
    <property type="protein sequence ID" value="RDK43087.1"/>
    <property type="molecule type" value="Genomic_DNA"/>
</dbReference>
<evidence type="ECO:0000256" key="1">
    <source>
        <dbReference type="SAM" id="Phobius"/>
    </source>
</evidence>
<reference evidence="2 3" key="1">
    <citation type="submission" date="2018-07" db="EMBL/GenBank/DDBJ databases">
        <title>Section-level genome sequencing of Aspergillus section Nigri to investigate inter- and intra-species variation.</title>
        <authorList>
            <consortium name="DOE Joint Genome Institute"/>
            <person name="Vesth T.C."/>
            <person name="Nybo J.L."/>
            <person name="Theobald S."/>
            <person name="Frisvad J.C."/>
            <person name="Larsen T.O."/>
            <person name="Nielsen K.F."/>
            <person name="Hoof J.B."/>
            <person name="Brandl J."/>
            <person name="Salamov A."/>
            <person name="Riley R."/>
            <person name="Gladden J.M."/>
            <person name="Phatale P."/>
            <person name="Nielsen M.T."/>
            <person name="Lyhne E.K."/>
            <person name="Kogle M.E."/>
            <person name="Strasser K."/>
            <person name="McDonnell E."/>
            <person name="Barry K."/>
            <person name="Clum A."/>
            <person name="Chen C."/>
            <person name="Nolan M."/>
            <person name="Sandor L."/>
            <person name="Kuo A."/>
            <person name="Lipzen A."/>
            <person name="Hainaut M."/>
            <person name="Drula E."/>
            <person name="Tsang A."/>
            <person name="Magnuson J.K."/>
            <person name="Henrissat B."/>
            <person name="Wiebenga A."/>
            <person name="Simmons B.A."/>
            <person name="Makela M.R."/>
            <person name="De vries R.P."/>
            <person name="Grigoriev I.V."/>
            <person name="Mortensen U.H."/>
            <person name="Baker S.E."/>
            <person name="Andersen M.R."/>
        </authorList>
    </citation>
    <scope>NUCLEOTIDE SEQUENCE [LARGE SCALE GENOMIC DNA]</scope>
    <source>
        <strain evidence="2 3">ATCC 13157</strain>
    </source>
</reference>
<gene>
    <name evidence="2" type="ORF">M752DRAFT_167112</name>
</gene>
<evidence type="ECO:0000313" key="2">
    <source>
        <dbReference type="EMBL" id="RDK43087.1"/>
    </source>
</evidence>
<protein>
    <submittedName>
        <fullName evidence="2">Uncharacterized protein</fullName>
    </submittedName>
</protein>
<dbReference type="AlphaFoldDB" id="A0A370PLM2"/>
<name>A0A370PLM2_ASPPH</name>
<keyword evidence="1" id="KW-0472">Membrane</keyword>
<feature type="transmembrane region" description="Helical" evidence="1">
    <location>
        <begin position="31"/>
        <end position="53"/>
    </location>
</feature>
<proteinExistence type="predicted"/>
<accession>A0A370PLM2</accession>
<keyword evidence="3" id="KW-1185">Reference proteome</keyword>
<keyword evidence="1" id="KW-0812">Transmembrane</keyword>
<sequence>MRFLRFVCSFPPTQSGLFPPLFSSPLRAHLNLIFLFPHLPIFIRFLFVNLVLLPAPYSHTLSLFGFPGKWFRFAPSHPC</sequence>
<dbReference type="Proteomes" id="UP000254937">
    <property type="component" value="Unassembled WGS sequence"/>
</dbReference>